<dbReference type="PANTHER" id="PTHR11005">
    <property type="entry name" value="LYSOSOMAL ACID LIPASE-RELATED"/>
    <property type="match status" value="1"/>
</dbReference>
<dbReference type="GO" id="GO:0016787">
    <property type="term" value="F:hydrolase activity"/>
    <property type="evidence" value="ECO:0007669"/>
    <property type="project" value="UniProtKB-KW"/>
</dbReference>
<evidence type="ECO:0000256" key="3">
    <source>
        <dbReference type="ARBA" id="ARBA00022801"/>
    </source>
</evidence>
<feature type="active site" description="Charge relay system" evidence="8">
    <location>
        <position position="366"/>
    </location>
</feature>
<keyword evidence="2" id="KW-0732">Signal</keyword>
<evidence type="ECO:0000256" key="6">
    <source>
        <dbReference type="ARBA" id="ARBA00023180"/>
    </source>
</evidence>
<evidence type="ECO:0000313" key="11">
    <source>
        <dbReference type="Proteomes" id="UP001566132"/>
    </source>
</evidence>
<keyword evidence="6" id="KW-0325">Glycoprotein</keyword>
<keyword evidence="3 7" id="KW-0378">Hydrolase</keyword>
<dbReference type="InterPro" id="IPR029058">
    <property type="entry name" value="AB_hydrolase_fold"/>
</dbReference>
<dbReference type="InterPro" id="IPR025483">
    <property type="entry name" value="Lipase_euk"/>
</dbReference>
<dbReference type="Gene3D" id="3.40.50.1820">
    <property type="entry name" value="alpha/beta hydrolase"/>
    <property type="match status" value="1"/>
</dbReference>
<dbReference type="GO" id="GO:0016042">
    <property type="term" value="P:lipid catabolic process"/>
    <property type="evidence" value="ECO:0007669"/>
    <property type="project" value="UniProtKB-KW"/>
</dbReference>
<dbReference type="EMBL" id="JBDJPC010000003">
    <property type="protein sequence ID" value="KAL1509627.1"/>
    <property type="molecule type" value="Genomic_DNA"/>
</dbReference>
<organism evidence="10 11">
    <name type="scientific">Hypothenemus hampei</name>
    <name type="common">Coffee berry borer</name>
    <dbReference type="NCBI Taxonomy" id="57062"/>
    <lineage>
        <taxon>Eukaryota</taxon>
        <taxon>Metazoa</taxon>
        <taxon>Ecdysozoa</taxon>
        <taxon>Arthropoda</taxon>
        <taxon>Hexapoda</taxon>
        <taxon>Insecta</taxon>
        <taxon>Pterygota</taxon>
        <taxon>Neoptera</taxon>
        <taxon>Endopterygota</taxon>
        <taxon>Coleoptera</taxon>
        <taxon>Polyphaga</taxon>
        <taxon>Cucujiformia</taxon>
        <taxon>Curculionidae</taxon>
        <taxon>Scolytinae</taxon>
        <taxon>Hypothenemus</taxon>
    </lineage>
</organism>
<evidence type="ECO:0000256" key="8">
    <source>
        <dbReference type="PIRSR" id="PIRSR000862-1"/>
    </source>
</evidence>
<gene>
    <name evidence="10" type="ORF">ABEB36_004336</name>
</gene>
<evidence type="ECO:0000256" key="2">
    <source>
        <dbReference type="ARBA" id="ARBA00022729"/>
    </source>
</evidence>
<feature type="domain" description="Partial AB-hydrolase lipase" evidence="9">
    <location>
        <begin position="36"/>
        <end position="94"/>
    </location>
</feature>
<keyword evidence="5" id="KW-0443">Lipid metabolism</keyword>
<dbReference type="Pfam" id="PF04083">
    <property type="entry name" value="Abhydro_lipase"/>
    <property type="match status" value="1"/>
</dbReference>
<name>A0ABD1F305_HYPHA</name>
<dbReference type="InterPro" id="IPR006693">
    <property type="entry name" value="AB_hydrolase_lipase"/>
</dbReference>
<dbReference type="PIRSF" id="PIRSF000862">
    <property type="entry name" value="Steryl_ester_lip"/>
    <property type="match status" value="1"/>
</dbReference>
<evidence type="ECO:0000256" key="7">
    <source>
        <dbReference type="PIRNR" id="PIRNR000862"/>
    </source>
</evidence>
<accession>A0ABD1F305</accession>
<evidence type="ECO:0000313" key="10">
    <source>
        <dbReference type="EMBL" id="KAL1509627.1"/>
    </source>
</evidence>
<dbReference type="Proteomes" id="UP001566132">
    <property type="component" value="Unassembled WGS sequence"/>
</dbReference>
<dbReference type="SUPFAM" id="SSF53474">
    <property type="entry name" value="alpha/beta-Hydrolases"/>
    <property type="match status" value="1"/>
</dbReference>
<comment type="similarity">
    <text evidence="1 7">Belongs to the AB hydrolase superfamily. Lipase family.</text>
</comment>
<evidence type="ECO:0000256" key="5">
    <source>
        <dbReference type="ARBA" id="ARBA00023098"/>
    </source>
</evidence>
<feature type="active site" description="Charge relay system" evidence="8">
    <location>
        <position position="334"/>
    </location>
</feature>
<proteinExistence type="inferred from homology"/>
<dbReference type="AlphaFoldDB" id="A0ABD1F305"/>
<keyword evidence="4 7" id="KW-0442">Lipid degradation</keyword>
<feature type="active site" description="Nucleophile" evidence="8">
    <location>
        <position position="173"/>
    </location>
</feature>
<sequence length="395" mass="45158">MSLKAFALSIVIFVIIYRWKFFVPKNYIEPKIGNITSFVESHGYTLEAHQVQTEDGYILTIHRIPGSPKSPPLKNKPVVFLMHGLLFSSIDWVILGPKKAVGFMLADAGYDVWLGNTRGNTYSRSHIKLDPQNDKEKFFNYSYHDIGVFDLPAAIDYVLGKTDQNKISYIGFSQGVTSFLVMGSLKPEYNDKILLMNAFAPVTDMYNITSEIFNVLNRFPQLFKIADLLGWYEILDVSTQPVFRMLCEFKPMCNLLFKICGMSEEQMPDKEFALKILSNFPAGMATKQAKHYAQGTATGLFAPFNENISAVTSHNIYDLSKVTVPIILYFGESDNVINHLRLTRDVASQLPNVKHIFKVPYTNFNHLDFLWGKDNRLLYDEVIRNIHKYNKQIKS</sequence>
<evidence type="ECO:0000259" key="9">
    <source>
        <dbReference type="Pfam" id="PF04083"/>
    </source>
</evidence>
<keyword evidence="11" id="KW-1185">Reference proteome</keyword>
<evidence type="ECO:0000256" key="1">
    <source>
        <dbReference type="ARBA" id="ARBA00010701"/>
    </source>
</evidence>
<reference evidence="10 11" key="1">
    <citation type="submission" date="2024-05" db="EMBL/GenBank/DDBJ databases">
        <title>Genetic variation in Jamaican populations of the coffee berry borer (Hypothenemus hampei).</title>
        <authorList>
            <person name="Errbii M."/>
            <person name="Myrie A."/>
        </authorList>
    </citation>
    <scope>NUCLEOTIDE SEQUENCE [LARGE SCALE GENOMIC DNA]</scope>
    <source>
        <strain evidence="10">JA-Hopewell-2020-01-JO</strain>
        <tissue evidence="10">Whole body</tissue>
    </source>
</reference>
<evidence type="ECO:0000256" key="4">
    <source>
        <dbReference type="ARBA" id="ARBA00022963"/>
    </source>
</evidence>
<protein>
    <recommendedName>
        <fullName evidence="7">Lipase</fullName>
    </recommendedName>
</protein>
<dbReference type="FunFam" id="3.40.50.1820:FF:000057">
    <property type="entry name" value="Lipase"/>
    <property type="match status" value="1"/>
</dbReference>
<comment type="caution">
    <text evidence="10">The sequence shown here is derived from an EMBL/GenBank/DDBJ whole genome shotgun (WGS) entry which is preliminary data.</text>
</comment>